<evidence type="ECO:0000313" key="4">
    <source>
        <dbReference type="EMBL" id="KAK9416605.1"/>
    </source>
</evidence>
<proteinExistence type="predicted"/>
<dbReference type="InterPro" id="IPR029058">
    <property type="entry name" value="AB_hydrolase_fold"/>
</dbReference>
<feature type="signal peptide" evidence="2">
    <location>
        <begin position="1"/>
        <end position="17"/>
    </location>
</feature>
<dbReference type="Gene3D" id="3.40.50.1820">
    <property type="entry name" value="alpha/beta hydrolase"/>
    <property type="match status" value="1"/>
</dbReference>
<keyword evidence="5" id="KW-1185">Reference proteome</keyword>
<feature type="domain" description="Dipeptidylpeptidase IV N-terminal" evidence="3">
    <location>
        <begin position="245"/>
        <end position="312"/>
    </location>
</feature>
<dbReference type="SUPFAM" id="SSF53474">
    <property type="entry name" value="alpha/beta-Hydrolases"/>
    <property type="match status" value="1"/>
</dbReference>
<dbReference type="SUPFAM" id="SSF51322">
    <property type="entry name" value="Cyanovirin-N"/>
    <property type="match status" value="1"/>
</dbReference>
<evidence type="ECO:0000313" key="5">
    <source>
        <dbReference type="Proteomes" id="UP001408356"/>
    </source>
</evidence>
<keyword evidence="2" id="KW-0732">Signal</keyword>
<dbReference type="PANTHER" id="PTHR11731">
    <property type="entry name" value="PROTEASE FAMILY S9B,C DIPEPTIDYL-PEPTIDASE IV-RELATED"/>
    <property type="match status" value="1"/>
</dbReference>
<protein>
    <recommendedName>
        <fullName evidence="1">Probable dipeptidyl-aminopeptidase B</fullName>
    </recommendedName>
</protein>
<dbReference type="Gene3D" id="2.30.60.10">
    <property type="entry name" value="Cyanovirin-N"/>
    <property type="match status" value="1"/>
</dbReference>
<dbReference type="InterPro" id="IPR036673">
    <property type="entry name" value="Cyanovirin-N_sf"/>
</dbReference>
<reference evidence="4 5" key="1">
    <citation type="journal article" date="2024" name="J. Plant Pathol.">
        <title>Sequence and assembly of the genome of Seiridium unicorne, isolate CBS 538.82, causal agent of cypress canker disease.</title>
        <authorList>
            <person name="Scali E."/>
            <person name="Rocca G.D."/>
            <person name="Danti R."/>
            <person name="Garbelotto M."/>
            <person name="Barberini S."/>
            <person name="Baroncelli R."/>
            <person name="Emiliani G."/>
        </authorList>
    </citation>
    <scope>NUCLEOTIDE SEQUENCE [LARGE SCALE GENOMIC DNA]</scope>
    <source>
        <strain evidence="4 5">BM-138-508</strain>
    </source>
</reference>
<dbReference type="InterPro" id="IPR050278">
    <property type="entry name" value="Serine_Prot_S9B/DPPIV"/>
</dbReference>
<evidence type="ECO:0000256" key="1">
    <source>
        <dbReference type="ARBA" id="ARBA00014118"/>
    </source>
</evidence>
<evidence type="ECO:0000256" key="2">
    <source>
        <dbReference type="SAM" id="SignalP"/>
    </source>
</evidence>
<evidence type="ECO:0000259" key="3">
    <source>
        <dbReference type="Pfam" id="PF00930"/>
    </source>
</evidence>
<dbReference type="Proteomes" id="UP001408356">
    <property type="component" value="Unassembled WGS sequence"/>
</dbReference>
<dbReference type="Pfam" id="PF00930">
    <property type="entry name" value="DPPIV_N"/>
    <property type="match status" value="1"/>
</dbReference>
<dbReference type="Gene3D" id="2.140.10.30">
    <property type="entry name" value="Dipeptidylpeptidase IV, N-terminal domain"/>
    <property type="match status" value="1"/>
</dbReference>
<accession>A0ABR2UPL4</accession>
<dbReference type="InterPro" id="IPR002469">
    <property type="entry name" value="Peptidase_S9B_N"/>
</dbReference>
<dbReference type="EMBL" id="JARVKF010000405">
    <property type="protein sequence ID" value="KAK9416605.1"/>
    <property type="molecule type" value="Genomic_DNA"/>
</dbReference>
<gene>
    <name evidence="4" type="ORF">SUNI508_09515</name>
</gene>
<feature type="chain" id="PRO_5047130158" description="Probable dipeptidyl-aminopeptidase B" evidence="2">
    <location>
        <begin position="18"/>
        <end position="513"/>
    </location>
</feature>
<sequence>MLFLPLLSLISSHGTAGTGLAAELSIRESNFNATCTWFIADNFTLTGSCTGLEVHPGRVWERDSELDLNKCIGYAGNGKLIWKENGNYWAGIVNEPMAQASYGCKRDWIPLGSLDMTCWIGGLGAKSFNINLSEGVSNKNGTLSCFETEGESEFMLVDLVQRTRQAAFDHNGMAIELSKRTKQNISAEDLPFWWINVAYGGTWMCFQFDGQTWKYGQGGEPEPWHGDFDDGNFEKGYVVVWQCKPESEHSIHMASKRDGWNHLYLFDLKTGELKNQVTKGGWVMHAVQFIDETKRLIWFRGFEMVSGEDPYYGYVARVTFDGADLHIVTKETAHILVRDAQTGEHIVNLEQGQLEPLLRIGLQSPEIFVSRGRDGKTSIHGIIVRPIKFDASKKYPIIERIYAGPHDFHTPKTFRNFTKIRQYPDQGYVLVILDGMGTNWRSKPFTTSATRTSRMQASPIASHRFVPPPQHARGWICPEWGATETRPVVTTSSGTMSCGRDIRSTTAIGNLPM</sequence>
<organism evidence="4 5">
    <name type="scientific">Seiridium unicorne</name>
    <dbReference type="NCBI Taxonomy" id="138068"/>
    <lineage>
        <taxon>Eukaryota</taxon>
        <taxon>Fungi</taxon>
        <taxon>Dikarya</taxon>
        <taxon>Ascomycota</taxon>
        <taxon>Pezizomycotina</taxon>
        <taxon>Sordariomycetes</taxon>
        <taxon>Xylariomycetidae</taxon>
        <taxon>Amphisphaeriales</taxon>
        <taxon>Sporocadaceae</taxon>
        <taxon>Seiridium</taxon>
    </lineage>
</organism>
<name>A0ABR2UPL4_9PEZI</name>
<dbReference type="SUPFAM" id="SSF82171">
    <property type="entry name" value="DPP6 N-terminal domain-like"/>
    <property type="match status" value="1"/>
</dbReference>
<comment type="caution">
    <text evidence="4">The sequence shown here is derived from an EMBL/GenBank/DDBJ whole genome shotgun (WGS) entry which is preliminary data.</text>
</comment>